<protein>
    <submittedName>
        <fullName evidence="1">Uncharacterized protein</fullName>
    </submittedName>
</protein>
<organism evidence="1 2">
    <name type="scientific">Pistacia atlantica</name>
    <dbReference type="NCBI Taxonomy" id="434234"/>
    <lineage>
        <taxon>Eukaryota</taxon>
        <taxon>Viridiplantae</taxon>
        <taxon>Streptophyta</taxon>
        <taxon>Embryophyta</taxon>
        <taxon>Tracheophyta</taxon>
        <taxon>Spermatophyta</taxon>
        <taxon>Magnoliopsida</taxon>
        <taxon>eudicotyledons</taxon>
        <taxon>Gunneridae</taxon>
        <taxon>Pentapetalae</taxon>
        <taxon>rosids</taxon>
        <taxon>malvids</taxon>
        <taxon>Sapindales</taxon>
        <taxon>Anacardiaceae</taxon>
        <taxon>Pistacia</taxon>
    </lineage>
</organism>
<keyword evidence="2" id="KW-1185">Reference proteome</keyword>
<proteinExistence type="predicted"/>
<evidence type="ECO:0000313" key="2">
    <source>
        <dbReference type="Proteomes" id="UP001164250"/>
    </source>
</evidence>
<reference evidence="2" key="1">
    <citation type="journal article" date="2023" name="G3 (Bethesda)">
        <title>Genome assembly and association tests identify interacting loci associated with vigor, precocity, and sex in interspecific pistachio rootstocks.</title>
        <authorList>
            <person name="Palmer W."/>
            <person name="Jacygrad E."/>
            <person name="Sagayaradj S."/>
            <person name="Cavanaugh K."/>
            <person name="Han R."/>
            <person name="Bertier L."/>
            <person name="Beede B."/>
            <person name="Kafkas S."/>
            <person name="Golino D."/>
            <person name="Preece J."/>
            <person name="Michelmore R."/>
        </authorList>
    </citation>
    <scope>NUCLEOTIDE SEQUENCE [LARGE SCALE GENOMIC DNA]</scope>
</reference>
<name>A0ACC1AG24_9ROSI</name>
<gene>
    <name evidence="1" type="ORF">Patl1_07106</name>
</gene>
<dbReference type="EMBL" id="CM047906">
    <property type="protein sequence ID" value="KAJ0085215.1"/>
    <property type="molecule type" value="Genomic_DNA"/>
</dbReference>
<evidence type="ECO:0000313" key="1">
    <source>
        <dbReference type="EMBL" id="KAJ0085215.1"/>
    </source>
</evidence>
<sequence length="111" mass="12385">MAAAMGDLLQKVMWLTRQLGMPKIIKSCPGFFGSDGATSDSFSRPHRDLSVQDYYSSFLTLWNDDSDLVTLKAYFGELLREAKPQSSNIMEHPRVASNTSRCLCSWQGEGS</sequence>
<dbReference type="Proteomes" id="UP001164250">
    <property type="component" value="Chromosome 10"/>
</dbReference>
<accession>A0ACC1AG24</accession>
<comment type="caution">
    <text evidence="1">The sequence shown here is derived from an EMBL/GenBank/DDBJ whole genome shotgun (WGS) entry which is preliminary data.</text>
</comment>